<protein>
    <submittedName>
        <fullName evidence="1">Uncharacterized protein</fullName>
    </submittedName>
</protein>
<gene>
    <name evidence="1" type="ORF">BN9_094730</name>
</gene>
<dbReference type="EMBL" id="CAIX01000221">
    <property type="protein sequence ID" value="CCI48389.1"/>
    <property type="molecule type" value="Genomic_DNA"/>
</dbReference>
<evidence type="ECO:0000313" key="2">
    <source>
        <dbReference type="Proteomes" id="UP000053237"/>
    </source>
</evidence>
<sequence length="364" mass="44698">MKGDAAALAVLQRQAESKLGFTRSSTFSTKISNRFYADNSLDKHERLIERSKREKLRVIENKLRQCQRYRKKQIIYEEQLLRLAIREEREALHRKQERARFAAQSIQRMWRFVRVKREKKDLLVRAGCIIVAALCVRMKRKHLLRMQAVSKMQKWWRGRIKDIRRERCLRRFQTAYRERLIRRKEHALHNAQLIQRWYRQLLWRRRLRAAYTIYRAWRSHYVKRKIRHHSRAFRHLQKMKNMEQSARILQHAIAGYCIRRQVALEPEFKYYAKVQKAFEKIRKMEQKRKSPSQEWMIKNTKKRLQELKIAEQSLLDQEIFIRDQIKALRAKCSALRSQRTEAVNLLSRSRKRTRSKRFWMLERT</sequence>
<proteinExistence type="predicted"/>
<dbReference type="OrthoDB" id="116263at2759"/>
<comment type="caution">
    <text evidence="1">The sequence shown here is derived from an EMBL/GenBank/DDBJ whole genome shotgun (WGS) entry which is preliminary data.</text>
</comment>
<name>A0A024GPW5_9STRA</name>
<evidence type="ECO:0000313" key="1">
    <source>
        <dbReference type="EMBL" id="CCI48389.1"/>
    </source>
</evidence>
<organism evidence="1 2">
    <name type="scientific">Albugo candida</name>
    <dbReference type="NCBI Taxonomy" id="65357"/>
    <lineage>
        <taxon>Eukaryota</taxon>
        <taxon>Sar</taxon>
        <taxon>Stramenopiles</taxon>
        <taxon>Oomycota</taxon>
        <taxon>Peronosporomycetes</taxon>
        <taxon>Albuginales</taxon>
        <taxon>Albuginaceae</taxon>
        <taxon>Albugo</taxon>
    </lineage>
</organism>
<reference evidence="1 2" key="1">
    <citation type="submission" date="2012-05" db="EMBL/GenBank/DDBJ databases">
        <title>Recombination and specialization in a pathogen metapopulation.</title>
        <authorList>
            <person name="Gardiner A."/>
            <person name="Kemen E."/>
            <person name="Schultz-Larsen T."/>
            <person name="MacLean D."/>
            <person name="Van Oosterhout C."/>
            <person name="Jones J.D.G."/>
        </authorList>
    </citation>
    <scope>NUCLEOTIDE SEQUENCE [LARGE SCALE GENOMIC DNA]</scope>
    <source>
        <strain evidence="1 2">Ac Nc2</strain>
    </source>
</reference>
<keyword evidence="2" id="KW-1185">Reference proteome</keyword>
<accession>A0A024GPW5</accession>
<dbReference type="InParanoid" id="A0A024GPW5"/>
<dbReference type="Proteomes" id="UP000053237">
    <property type="component" value="Unassembled WGS sequence"/>
</dbReference>
<dbReference type="AlphaFoldDB" id="A0A024GPW5"/>